<dbReference type="Gene3D" id="3.20.20.60">
    <property type="entry name" value="Phosphoenolpyruvate-binding domains"/>
    <property type="match status" value="1"/>
</dbReference>
<feature type="binding site" evidence="4">
    <location>
        <position position="72"/>
    </location>
    <ligand>
        <name>substrate</name>
    </ligand>
</feature>
<dbReference type="InterPro" id="IPR005000">
    <property type="entry name" value="Aldolase/citrate-lyase_domain"/>
</dbReference>
<keyword evidence="2 5" id="KW-0479">Metal-binding</keyword>
<dbReference type="GO" id="GO:0006107">
    <property type="term" value="P:oxaloacetate metabolic process"/>
    <property type="evidence" value="ECO:0007669"/>
    <property type="project" value="TreeGrafter"/>
</dbReference>
<dbReference type="InterPro" id="IPR040442">
    <property type="entry name" value="Pyrv_kinase-like_dom_sf"/>
</dbReference>
<proteinExistence type="predicted"/>
<dbReference type="SUPFAM" id="SSF51621">
    <property type="entry name" value="Phosphoenolpyruvate/pyruvate domain"/>
    <property type="match status" value="1"/>
</dbReference>
<dbReference type="InterPro" id="IPR011206">
    <property type="entry name" value="Citrate_lyase_beta/mcl1/mcl2"/>
</dbReference>
<name>A0A418B554_9STRA</name>
<feature type="binding site" evidence="5">
    <location>
        <position position="129"/>
    </location>
    <ligand>
        <name>Mg(2+)</name>
        <dbReference type="ChEBI" id="CHEBI:18420"/>
    </ligand>
</feature>
<comment type="caution">
    <text evidence="7">The sequence shown here is derived from an EMBL/GenBank/DDBJ whole genome shotgun (WGS) entry which is preliminary data.</text>
</comment>
<comment type="cofactor">
    <cofactor evidence="1">
        <name>Mg(2+)</name>
        <dbReference type="ChEBI" id="CHEBI:18420"/>
    </cofactor>
</comment>
<evidence type="ECO:0000256" key="3">
    <source>
        <dbReference type="ARBA" id="ARBA00022842"/>
    </source>
</evidence>
<feature type="binding site" evidence="5">
    <location>
        <position position="157"/>
    </location>
    <ligand>
        <name>Mg(2+)</name>
        <dbReference type="ChEBI" id="CHEBI:18420"/>
    </ligand>
</feature>
<organism evidence="7 8">
    <name type="scientific">Aphanomyces invadans</name>
    <dbReference type="NCBI Taxonomy" id="157072"/>
    <lineage>
        <taxon>Eukaryota</taxon>
        <taxon>Sar</taxon>
        <taxon>Stramenopiles</taxon>
        <taxon>Oomycota</taxon>
        <taxon>Saprolegniomycetes</taxon>
        <taxon>Saprolegniales</taxon>
        <taxon>Verrucalvaceae</taxon>
        <taxon>Aphanomyces</taxon>
    </lineage>
</organism>
<dbReference type="GO" id="GO:0000287">
    <property type="term" value="F:magnesium ion binding"/>
    <property type="evidence" value="ECO:0007669"/>
    <property type="project" value="TreeGrafter"/>
</dbReference>
<reference evidence="7 8" key="1">
    <citation type="submission" date="2018-08" db="EMBL/GenBank/DDBJ databases">
        <title>Aphanomyces genome sequencing and annotation.</title>
        <authorList>
            <person name="Minardi D."/>
            <person name="Oidtmann B."/>
            <person name="Van Der Giezen M."/>
            <person name="Studholme D.J."/>
        </authorList>
    </citation>
    <scope>NUCLEOTIDE SEQUENCE [LARGE SCALE GENOMIC DNA]</scope>
    <source>
        <strain evidence="7 8">NJM0002</strain>
    </source>
</reference>
<evidence type="ECO:0000256" key="4">
    <source>
        <dbReference type="PIRSR" id="PIRSR015582-1"/>
    </source>
</evidence>
<dbReference type="Proteomes" id="UP000285060">
    <property type="component" value="Unassembled WGS sequence"/>
</dbReference>
<accession>A0A418B554</accession>
<dbReference type="PANTHER" id="PTHR32308:SF10">
    <property type="entry name" value="CITRATE LYASE SUBUNIT BETA"/>
    <property type="match status" value="1"/>
</dbReference>
<feature type="domain" description="HpcH/HpaI aldolase/citrate lyase" evidence="6">
    <location>
        <begin position="11"/>
        <end position="225"/>
    </location>
</feature>
<evidence type="ECO:0000256" key="5">
    <source>
        <dbReference type="PIRSR" id="PIRSR015582-2"/>
    </source>
</evidence>
<dbReference type="PANTHER" id="PTHR32308">
    <property type="entry name" value="LYASE BETA SUBUNIT, PUTATIVE (AFU_ORTHOLOGUE AFUA_4G13030)-RELATED"/>
    <property type="match status" value="1"/>
</dbReference>
<dbReference type="Pfam" id="PF03328">
    <property type="entry name" value="HpcH_HpaI"/>
    <property type="match status" value="1"/>
</dbReference>
<evidence type="ECO:0000256" key="2">
    <source>
        <dbReference type="ARBA" id="ARBA00022723"/>
    </source>
</evidence>
<keyword evidence="8" id="KW-1185">Reference proteome</keyword>
<evidence type="ECO:0000259" key="6">
    <source>
        <dbReference type="Pfam" id="PF03328"/>
    </source>
</evidence>
<sequence>MLRWSADRLRRSVLYVPGINERALDKLHGLHCDAAILDLEDAVSPFKKNEARELACEAARKGFGAHKEIAIRINSLSTTWGRDDLAHVVSSAHAVVIPKVDSPNTLLEVASIMDSLNAPRDMSIWAMIETPLGILNLSTILATPHPRLSCLVAGTSDLSKELRCVTTPCRHALVPSLAWIVLAARAHGLTSLDGVHLDLANDADFAQQLNQGKELGFDGKTLIHPKVLIDCLHDFSTIAATNAVFSPSQNELDDAQAIIAAYDEAVANGSGVALYQGKLIGTRPSRQNLHVDHARSVLAKAARIVDAMPL</sequence>
<dbReference type="GO" id="GO:0003824">
    <property type="term" value="F:catalytic activity"/>
    <property type="evidence" value="ECO:0007669"/>
    <property type="project" value="InterPro"/>
</dbReference>
<evidence type="ECO:0000313" key="8">
    <source>
        <dbReference type="Proteomes" id="UP000285060"/>
    </source>
</evidence>
<dbReference type="PIRSF" id="PIRSF015582">
    <property type="entry name" value="Cit_lyase_B"/>
    <property type="match status" value="1"/>
</dbReference>
<feature type="binding site" evidence="4">
    <location>
        <position position="129"/>
    </location>
    <ligand>
        <name>substrate</name>
    </ligand>
</feature>
<dbReference type="EMBL" id="QUSY01000081">
    <property type="protein sequence ID" value="RHY33311.1"/>
    <property type="molecule type" value="Genomic_DNA"/>
</dbReference>
<gene>
    <name evidence="7" type="ORF">DYB32_001730</name>
</gene>
<keyword evidence="3 5" id="KW-0460">Magnesium</keyword>
<dbReference type="InterPro" id="IPR015813">
    <property type="entry name" value="Pyrv/PenolPyrv_kinase-like_dom"/>
</dbReference>
<evidence type="ECO:0000256" key="1">
    <source>
        <dbReference type="ARBA" id="ARBA00001946"/>
    </source>
</evidence>
<dbReference type="AlphaFoldDB" id="A0A418B554"/>
<evidence type="ECO:0000313" key="7">
    <source>
        <dbReference type="EMBL" id="RHY33311.1"/>
    </source>
</evidence>
<protein>
    <recommendedName>
        <fullName evidence="6">HpcH/HpaI aldolase/citrate lyase domain-containing protein</fullName>
    </recommendedName>
</protein>
<dbReference type="VEuPathDB" id="FungiDB:H310_02321"/>